<dbReference type="HOGENOM" id="CLU_305220_0_0_1"/>
<feature type="domain" description="MRH" evidence="5">
    <location>
        <begin position="611"/>
        <end position="750"/>
    </location>
</feature>
<protein>
    <submittedName>
        <fullName evidence="6">Misfolded glycoproteins degradation protein Yos9</fullName>
    </submittedName>
</protein>
<proteinExistence type="predicted"/>
<dbReference type="InterPro" id="IPR017853">
    <property type="entry name" value="GH"/>
</dbReference>
<organism evidence="6 7">
    <name type="scientific">Byssochlamys spectabilis (strain No. 5 / NBRC 109023)</name>
    <name type="common">Paecilomyces variotii</name>
    <dbReference type="NCBI Taxonomy" id="1356009"/>
    <lineage>
        <taxon>Eukaryota</taxon>
        <taxon>Fungi</taxon>
        <taxon>Dikarya</taxon>
        <taxon>Ascomycota</taxon>
        <taxon>Pezizomycotina</taxon>
        <taxon>Eurotiomycetes</taxon>
        <taxon>Eurotiomycetidae</taxon>
        <taxon>Eurotiales</taxon>
        <taxon>Thermoascaceae</taxon>
        <taxon>Paecilomyces</taxon>
    </lineage>
</organism>
<feature type="region of interest" description="Disordered" evidence="4">
    <location>
        <begin position="892"/>
        <end position="972"/>
    </location>
</feature>
<dbReference type="Pfam" id="PF16862">
    <property type="entry name" value="Glyco_hydro_79C"/>
    <property type="match status" value="1"/>
</dbReference>
<evidence type="ECO:0000256" key="3">
    <source>
        <dbReference type="SAM" id="Coils"/>
    </source>
</evidence>
<dbReference type="OrthoDB" id="448954at2759"/>
<evidence type="ECO:0000313" key="7">
    <source>
        <dbReference type="Proteomes" id="UP000018001"/>
    </source>
</evidence>
<keyword evidence="1" id="KW-0732">Signal</keyword>
<dbReference type="InterPro" id="IPR044865">
    <property type="entry name" value="MRH_dom"/>
</dbReference>
<keyword evidence="3" id="KW-0175">Coiled coil</keyword>
<evidence type="ECO:0000313" key="6">
    <source>
        <dbReference type="EMBL" id="GAD92719.1"/>
    </source>
</evidence>
<dbReference type="PANTHER" id="PTHR36183:SF2">
    <property type="entry name" value="BETA-GLUCURONIDASE C-TERMINAL DOMAIN-CONTAINING PROTEIN"/>
    <property type="match status" value="1"/>
</dbReference>
<dbReference type="PROSITE" id="PS51914">
    <property type="entry name" value="MRH"/>
    <property type="match status" value="1"/>
</dbReference>
<reference evidence="7" key="1">
    <citation type="journal article" date="2014" name="Genome Announc.">
        <title>Draft genome sequence of the formaldehyde-resistant fungus Byssochlamys spectabilis No. 5 (anamorph Paecilomyces variotii No. 5) (NBRC109023).</title>
        <authorList>
            <person name="Oka T."/>
            <person name="Ekino K."/>
            <person name="Fukuda K."/>
            <person name="Nomura Y."/>
        </authorList>
    </citation>
    <scope>NUCLEOTIDE SEQUENCE [LARGE SCALE GENOMIC DNA]</scope>
    <source>
        <strain evidence="7">No. 5 / NBRC 109023</strain>
    </source>
</reference>
<evidence type="ECO:0000259" key="5">
    <source>
        <dbReference type="PROSITE" id="PS51914"/>
    </source>
</evidence>
<evidence type="ECO:0000256" key="1">
    <source>
        <dbReference type="ARBA" id="ARBA00022729"/>
    </source>
</evidence>
<dbReference type="Gene3D" id="2.70.130.10">
    <property type="entry name" value="Mannose-6-phosphate receptor binding domain"/>
    <property type="match status" value="1"/>
</dbReference>
<dbReference type="InterPro" id="IPR052974">
    <property type="entry name" value="GH79_Enzymes"/>
</dbReference>
<evidence type="ECO:0000256" key="4">
    <source>
        <dbReference type="SAM" id="MobiDB-lite"/>
    </source>
</evidence>
<name>V5F9C8_BYSSN</name>
<dbReference type="InterPro" id="IPR012913">
    <property type="entry name" value="OS9-like_dom"/>
</dbReference>
<dbReference type="InterPro" id="IPR031728">
    <property type="entry name" value="GlcAase_C"/>
</dbReference>
<feature type="compositionally biased region" description="Basic and acidic residues" evidence="4">
    <location>
        <begin position="919"/>
        <end position="941"/>
    </location>
</feature>
<dbReference type="Proteomes" id="UP000018001">
    <property type="component" value="Unassembled WGS sequence"/>
</dbReference>
<dbReference type="Gene3D" id="3.20.20.80">
    <property type="entry name" value="Glycosidases"/>
    <property type="match status" value="1"/>
</dbReference>
<feature type="compositionally biased region" description="Basic and acidic residues" evidence="4">
    <location>
        <begin position="522"/>
        <end position="545"/>
    </location>
</feature>
<dbReference type="eggNOG" id="KOG3394">
    <property type="taxonomic scope" value="Eukaryota"/>
</dbReference>
<dbReference type="SUPFAM" id="SSF50911">
    <property type="entry name" value="Mannose 6-phosphate receptor domain"/>
    <property type="match status" value="1"/>
</dbReference>
<dbReference type="AlphaFoldDB" id="V5F9C8"/>
<dbReference type="InterPro" id="IPR009011">
    <property type="entry name" value="Man6P_isomerase_rcpt-bd_dom_sf"/>
</dbReference>
<dbReference type="EMBL" id="BAUL01000035">
    <property type="protein sequence ID" value="GAD92719.1"/>
    <property type="molecule type" value="Genomic_DNA"/>
</dbReference>
<dbReference type="InParanoid" id="V5F9C8"/>
<feature type="compositionally biased region" description="Acidic residues" evidence="4">
    <location>
        <begin position="895"/>
        <end position="909"/>
    </location>
</feature>
<dbReference type="GO" id="GO:0005737">
    <property type="term" value="C:cytoplasm"/>
    <property type="evidence" value="ECO:0007669"/>
    <property type="project" value="UniProtKB-ARBA"/>
</dbReference>
<dbReference type="Pfam" id="PF07915">
    <property type="entry name" value="PRKCSH"/>
    <property type="match status" value="1"/>
</dbReference>
<dbReference type="GO" id="GO:0012505">
    <property type="term" value="C:endomembrane system"/>
    <property type="evidence" value="ECO:0007669"/>
    <property type="project" value="UniProtKB-ARBA"/>
</dbReference>
<dbReference type="PANTHER" id="PTHR36183">
    <property type="entry name" value="BETA-GLUCURONIDASE"/>
    <property type="match status" value="1"/>
</dbReference>
<dbReference type="SUPFAM" id="SSF51445">
    <property type="entry name" value="(Trans)glycosidases"/>
    <property type="match status" value="1"/>
</dbReference>
<evidence type="ECO:0000256" key="2">
    <source>
        <dbReference type="ARBA" id="ARBA00023157"/>
    </source>
</evidence>
<keyword evidence="7" id="KW-1185">Reference proteome</keyword>
<comment type="caution">
    <text evidence="6">The sequence shown here is derived from an EMBL/GenBank/DDBJ whole genome shotgun (WGS) entry which is preliminary data.</text>
</comment>
<keyword evidence="2" id="KW-1015">Disulfide bond</keyword>
<accession>V5F9C8</accession>
<feature type="coiled-coil region" evidence="3">
    <location>
        <begin position="581"/>
        <end position="608"/>
    </location>
</feature>
<gene>
    <name evidence="6" type="ORF">PVAR5_1312</name>
</gene>
<sequence length="972" mass="106156">MHLVRNIELFAAALLYSARTSRGLTFAVPSSPPSNASGTLDPTPVGVSLEFFAYPAYIQDVAATNVCLSNLETAMGAAIPIRIGGTTQDRATYDPNLVTAVNYSVASSADAPDSLTFGPSFMEIVGSYDGSVTIGLNRRLDNISNTIAAAEVAVSAIPNLYALELGNEPNFFNSSDPISNGSSWTATVDASSQVSWQKSVSTALDKQSIIQAGVFFGTGAFSVKELAGREDDSATYVKSFCEHYYPQSGSTANLTDLMSHSSIVNGVSQFAGDINAASSFDKPFVFGETNSATQGGGGISPTYGAALWILDYVMQAVILGAKQLFFHQGTIGNCQYCWWGNYTMGAPYYGAYMAALSLNGASRIAPLDSGSTPYAAYAIYENDAVSRMLLYNSDYYTSGARSSVNFTLTGLSTSSNSVAAVRLTGNLATARIDQGGRVTVAGQTFENSTCAIRGEKVVEDVDVGENGEATVSVGVLAGSKTFSINDDILAFPQFQVEYPDEFVLESDARALLETQDSAFTSSEERGEKDKQVRLAKAREGEDSHPSSDSQNGFVGTYERMILQGHSYLCQIPYVETENTRSNNDARNKDEEEKELARATDRGLELLREMEGRCMYYVSGWWSYSFCYKNQVKQFHALPSGMGVPSYPPVEDPTTHSFVLGRFGQGDEEEDDPTEDRKMSTDIAELQTKGESRYLVQRLGGGTKCDLTGKERKIEIQFHCHPQSTDRIGWIKELTTCSYLMIIYTPRLCHDVAFLPPQHDDAHLIECREIITPAEIADWERARAHRLAQKLVEAASAEFPVVGGIEVGAQKMVGTEGKEIQKGRVATAGEERVEVVAKKEGGEVQLLSKEELKKFDLDPEKIELLKKRLEELAKGKDWKLEVIEVNGGREIRGILDSDDDEDEIESEYTEDTGRATKATKQQDKKGEDKPAPETAQKKPLKEKMKRPPYQPPPPEPTSDDSDQGSEETFKEEL</sequence>
<feature type="region of interest" description="Disordered" evidence="4">
    <location>
        <begin position="516"/>
        <end position="553"/>
    </location>
</feature>